<dbReference type="PROSITE" id="PS50244">
    <property type="entry name" value="S5A_REDUCTASE"/>
    <property type="match status" value="1"/>
</dbReference>
<dbReference type="Pfam" id="PF06966">
    <property type="entry name" value="DUF1295"/>
    <property type="match status" value="1"/>
</dbReference>
<dbReference type="PANTHER" id="PTHR32251:SF17">
    <property type="entry name" value="STEROID 5-ALPHA REDUCTASE C-TERMINAL DOMAIN-CONTAINING PROTEIN"/>
    <property type="match status" value="1"/>
</dbReference>
<keyword evidence="1" id="KW-0812">Transmembrane</keyword>
<evidence type="ECO:0000256" key="1">
    <source>
        <dbReference type="SAM" id="Phobius"/>
    </source>
</evidence>
<reference evidence="2 3" key="1">
    <citation type="submission" date="2019-07" db="EMBL/GenBank/DDBJ databases">
        <title>Genomic Encyclopedia of Archaeal and Bacterial Type Strains, Phase II (KMG-II): from individual species to whole genera.</title>
        <authorList>
            <person name="Goeker M."/>
        </authorList>
    </citation>
    <scope>NUCLEOTIDE SEQUENCE [LARGE SCALE GENOMIC DNA]</scope>
    <source>
        <strain evidence="2 3">ATCC BAA-2084</strain>
    </source>
</reference>
<feature type="transmembrane region" description="Helical" evidence="1">
    <location>
        <begin position="39"/>
        <end position="60"/>
    </location>
</feature>
<protein>
    <submittedName>
        <fullName evidence="2">Steroid 5-alpha reductase family enzyme</fullName>
    </submittedName>
</protein>
<accession>A0A562UXD5</accession>
<dbReference type="InterPro" id="IPR010721">
    <property type="entry name" value="UstE-like"/>
</dbReference>
<dbReference type="OrthoDB" id="9779233at2"/>
<dbReference type="Proteomes" id="UP000320547">
    <property type="component" value="Unassembled WGS sequence"/>
</dbReference>
<keyword evidence="1" id="KW-0472">Membrane</keyword>
<proteinExistence type="predicted"/>
<dbReference type="GO" id="GO:0016020">
    <property type="term" value="C:membrane"/>
    <property type="evidence" value="ECO:0007669"/>
    <property type="project" value="TreeGrafter"/>
</dbReference>
<feature type="transmembrane region" description="Helical" evidence="1">
    <location>
        <begin position="217"/>
        <end position="235"/>
    </location>
</feature>
<dbReference type="Gene3D" id="1.20.120.1630">
    <property type="match status" value="1"/>
</dbReference>
<evidence type="ECO:0000313" key="3">
    <source>
        <dbReference type="Proteomes" id="UP000320547"/>
    </source>
</evidence>
<evidence type="ECO:0000313" key="2">
    <source>
        <dbReference type="EMBL" id="TWJ10330.1"/>
    </source>
</evidence>
<dbReference type="RefSeq" id="WP_067602692.1">
    <property type="nucleotide sequence ID" value="NZ_CP015963.1"/>
</dbReference>
<keyword evidence="1" id="KW-1133">Transmembrane helix</keyword>
<gene>
    <name evidence="2" type="ORF">JN10_1993</name>
</gene>
<dbReference type="PANTHER" id="PTHR32251">
    <property type="entry name" value="3-OXO-5-ALPHA-STEROID 4-DEHYDROGENASE"/>
    <property type="match status" value="1"/>
</dbReference>
<name>A0A562UXD5_9SPHN</name>
<dbReference type="AlphaFoldDB" id="A0A562UXD5"/>
<keyword evidence="3" id="KW-1185">Reference proteome</keyword>
<feature type="transmembrane region" description="Helical" evidence="1">
    <location>
        <begin position="136"/>
        <end position="157"/>
    </location>
</feature>
<feature type="transmembrane region" description="Helical" evidence="1">
    <location>
        <begin position="93"/>
        <end position="115"/>
    </location>
</feature>
<dbReference type="EMBL" id="VLLK01000001">
    <property type="protein sequence ID" value="TWJ10330.1"/>
    <property type="molecule type" value="Genomic_DNA"/>
</dbReference>
<organism evidence="2 3">
    <name type="scientific">Altererythrobacter ishigakiensis</name>
    <dbReference type="NCBI Taxonomy" id="476157"/>
    <lineage>
        <taxon>Bacteria</taxon>
        <taxon>Pseudomonadati</taxon>
        <taxon>Pseudomonadota</taxon>
        <taxon>Alphaproteobacteria</taxon>
        <taxon>Sphingomonadales</taxon>
        <taxon>Erythrobacteraceae</taxon>
        <taxon>Altererythrobacter</taxon>
    </lineage>
</organism>
<dbReference type="STRING" id="476157.GCA_001663155_01362"/>
<sequence>MSFRGAGRSLLIVAIATALGLGFAFLTGSGGITIDDYPALFACAVVAFAVNWLAFIPSALAQKDTYYDTVGALTYLSVIGYSTYHAAPLDTRAIVVAVMVGIWTVRLGSFLFMRIHASGGADERFEKIKKNPPRFLVAWTLQAVWVIFTASAALVIITSQDAAPLGLFFWAGAAIWVIGFAFEVIADDQKRRFKKDPANKGKFIKSGLWAWSQHPNYFGEITLWTGILVMAIPLLSGWSWLAVISPIFVYLLLTRISGVNLLDGIGKDRWGDDPAYQQYRKNTPVLFPRPPKG</sequence>
<comment type="caution">
    <text evidence="2">The sequence shown here is derived from an EMBL/GenBank/DDBJ whole genome shotgun (WGS) entry which is preliminary data.</text>
</comment>
<feature type="transmembrane region" description="Helical" evidence="1">
    <location>
        <begin position="163"/>
        <end position="185"/>
    </location>
</feature>